<evidence type="ECO:0000256" key="3">
    <source>
        <dbReference type="PROSITE-ProRule" id="PRU00236"/>
    </source>
</evidence>
<keyword evidence="4" id="KW-0812">Transmembrane</keyword>
<feature type="transmembrane region" description="Helical" evidence="4">
    <location>
        <begin position="74"/>
        <end position="94"/>
    </location>
</feature>
<dbReference type="InterPro" id="IPR029035">
    <property type="entry name" value="DHS-like_NAD/FAD-binding_dom"/>
</dbReference>
<evidence type="ECO:0000256" key="4">
    <source>
        <dbReference type="SAM" id="Phobius"/>
    </source>
</evidence>
<feature type="transmembrane region" description="Helical" evidence="4">
    <location>
        <begin position="45"/>
        <end position="67"/>
    </location>
</feature>
<dbReference type="PROSITE" id="PS50305">
    <property type="entry name" value="SIRTUIN"/>
    <property type="match status" value="1"/>
</dbReference>
<dbReference type="GO" id="GO:0017136">
    <property type="term" value="F:histone deacetylase activity, NAD-dependent"/>
    <property type="evidence" value="ECO:0007669"/>
    <property type="project" value="TreeGrafter"/>
</dbReference>
<dbReference type="InterPro" id="IPR026591">
    <property type="entry name" value="Sirtuin_cat_small_dom_sf"/>
</dbReference>
<comment type="caution">
    <text evidence="3">Lacks conserved residue(s) required for the propagation of feature annotation.</text>
</comment>
<dbReference type="PANTHER" id="PTHR11085">
    <property type="entry name" value="NAD-DEPENDENT PROTEIN DEACYLASE SIRTUIN-5, MITOCHONDRIAL-RELATED"/>
    <property type="match status" value="1"/>
</dbReference>
<evidence type="ECO:0000259" key="5">
    <source>
        <dbReference type="PROSITE" id="PS50305"/>
    </source>
</evidence>
<keyword evidence="4" id="KW-1133">Transmembrane helix</keyword>
<name>A0A8S2WY73_9BILA</name>
<dbReference type="SUPFAM" id="SSF52467">
    <property type="entry name" value="DHS-like NAD/FAD-binding domain"/>
    <property type="match status" value="1"/>
</dbReference>
<feature type="domain" description="Deacetylase sirtuin-type" evidence="5">
    <location>
        <begin position="125"/>
        <end position="390"/>
    </location>
</feature>
<dbReference type="Pfam" id="PF02146">
    <property type="entry name" value="SIR2"/>
    <property type="match status" value="1"/>
</dbReference>
<dbReference type="Gene3D" id="3.30.1600.10">
    <property type="entry name" value="SIR2/SIRT2 'Small Domain"/>
    <property type="match status" value="1"/>
</dbReference>
<gene>
    <name evidence="6" type="ORF">BYL167_LOCUS34560</name>
</gene>
<dbReference type="Proteomes" id="UP000681967">
    <property type="component" value="Unassembled WGS sequence"/>
</dbReference>
<keyword evidence="2" id="KW-0520">NAD</keyword>
<dbReference type="PANTHER" id="PTHR11085:SF4">
    <property type="entry name" value="NAD-DEPENDENT PROTEIN DEACYLASE"/>
    <property type="match status" value="1"/>
</dbReference>
<evidence type="ECO:0000256" key="1">
    <source>
        <dbReference type="ARBA" id="ARBA00022679"/>
    </source>
</evidence>
<evidence type="ECO:0000313" key="7">
    <source>
        <dbReference type="Proteomes" id="UP000681967"/>
    </source>
</evidence>
<accession>A0A8S2WY73</accession>
<dbReference type="InterPro" id="IPR026590">
    <property type="entry name" value="Ssirtuin_cat_dom"/>
</dbReference>
<evidence type="ECO:0000256" key="2">
    <source>
        <dbReference type="ARBA" id="ARBA00023027"/>
    </source>
</evidence>
<dbReference type="Gene3D" id="3.40.50.1220">
    <property type="entry name" value="TPP-binding domain"/>
    <property type="match status" value="1"/>
</dbReference>
<sequence>MTLHNWSLAKICGLVGYSAVLWGMGVGAIRYGGPYMYHTNLRRSLTVATTLPASYALVCITEAICSLNSQDRIAALALISGSTIILDGVAHTWFPSAYENPSLQQKSPLAACSISRYGSEKSFIMTTDRDMLEKCAQIVANAQRIVCFTGAGMSAESGIETFRGGSGLWNGALGYIVLGLFGTPFGWKWTPGFAWGQYIDRFYNPIRDAQPNEGHRALVRLQKIYPDMSIITQNVDGLHQRAGSNSDRVFEVHGTVQRSRCITNGHIYDFQGETNLPRKSPTCRVQGCSSTLRPDCVLFTESLPQDQWMRAEIATQELGHGDVMIIVGTSAQVYPAAGLPESASRRGATLIDVNLERTNYSNLKNYQYVGGTAATSLPALVERVEQLKKTTNMVPNKNLEHSS</sequence>
<reference evidence="6" key="1">
    <citation type="submission" date="2021-02" db="EMBL/GenBank/DDBJ databases">
        <authorList>
            <person name="Nowell W R."/>
        </authorList>
    </citation>
    <scope>NUCLEOTIDE SEQUENCE</scope>
</reference>
<dbReference type="AlphaFoldDB" id="A0A8S2WY73"/>
<evidence type="ECO:0000313" key="6">
    <source>
        <dbReference type="EMBL" id="CAF4468910.1"/>
    </source>
</evidence>
<proteinExistence type="predicted"/>
<keyword evidence="4" id="KW-0472">Membrane</keyword>
<keyword evidence="1" id="KW-0808">Transferase</keyword>
<protein>
    <recommendedName>
        <fullName evidence="5">Deacetylase sirtuin-type domain-containing protein</fullName>
    </recommendedName>
</protein>
<organism evidence="6 7">
    <name type="scientific">Rotaria magnacalcarata</name>
    <dbReference type="NCBI Taxonomy" id="392030"/>
    <lineage>
        <taxon>Eukaryota</taxon>
        <taxon>Metazoa</taxon>
        <taxon>Spiralia</taxon>
        <taxon>Gnathifera</taxon>
        <taxon>Rotifera</taxon>
        <taxon>Eurotatoria</taxon>
        <taxon>Bdelloidea</taxon>
        <taxon>Philodinida</taxon>
        <taxon>Philodinidae</taxon>
        <taxon>Rotaria</taxon>
    </lineage>
</organism>
<comment type="caution">
    <text evidence="6">The sequence shown here is derived from an EMBL/GenBank/DDBJ whole genome shotgun (WGS) entry which is preliminary data.</text>
</comment>
<dbReference type="InterPro" id="IPR050134">
    <property type="entry name" value="NAD-dep_sirtuin_deacylases"/>
</dbReference>
<dbReference type="EMBL" id="CAJOBH010070346">
    <property type="protein sequence ID" value="CAF4468910.1"/>
    <property type="molecule type" value="Genomic_DNA"/>
</dbReference>
<dbReference type="GO" id="GO:0070403">
    <property type="term" value="F:NAD+ binding"/>
    <property type="evidence" value="ECO:0007669"/>
    <property type="project" value="InterPro"/>
</dbReference>
<dbReference type="InterPro" id="IPR003000">
    <property type="entry name" value="Sirtuin"/>
</dbReference>
<feature type="transmembrane region" description="Helical" evidence="4">
    <location>
        <begin position="12"/>
        <end position="33"/>
    </location>
</feature>